<dbReference type="CDD" id="cd15489">
    <property type="entry name" value="PHD_SF"/>
    <property type="match status" value="1"/>
</dbReference>
<feature type="compositionally biased region" description="Polar residues" evidence="4">
    <location>
        <begin position="354"/>
        <end position="365"/>
    </location>
</feature>
<proteinExistence type="predicted"/>
<evidence type="ECO:0000256" key="4">
    <source>
        <dbReference type="SAM" id="MobiDB-lite"/>
    </source>
</evidence>
<feature type="compositionally biased region" description="Acidic residues" evidence="4">
    <location>
        <begin position="319"/>
        <end position="328"/>
    </location>
</feature>
<dbReference type="SUPFAM" id="SSF57903">
    <property type="entry name" value="FYVE/PHD zinc finger"/>
    <property type="match status" value="1"/>
</dbReference>
<dbReference type="Proteomes" id="UP000250043">
    <property type="component" value="Unassembled WGS sequence"/>
</dbReference>
<dbReference type="PANTHER" id="PTHR14296:SF3">
    <property type="entry name" value="DIKAR, ISOFORM F"/>
    <property type="match status" value="1"/>
</dbReference>
<feature type="compositionally biased region" description="Basic and acidic residues" evidence="4">
    <location>
        <begin position="505"/>
        <end position="525"/>
    </location>
</feature>
<accession>A0A8E2DSH4</accession>
<dbReference type="EMBL" id="KV722340">
    <property type="protein sequence ID" value="OCH94876.1"/>
    <property type="molecule type" value="Genomic_DNA"/>
</dbReference>
<feature type="compositionally biased region" description="Basic and acidic residues" evidence="4">
    <location>
        <begin position="376"/>
        <end position="392"/>
    </location>
</feature>
<reference evidence="6 7" key="1">
    <citation type="submission" date="2016-07" db="EMBL/GenBank/DDBJ databases">
        <title>Draft genome of the white-rot fungus Obba rivulosa 3A-2.</title>
        <authorList>
            <consortium name="DOE Joint Genome Institute"/>
            <person name="Miettinen O."/>
            <person name="Riley R."/>
            <person name="Acob R."/>
            <person name="Barry K."/>
            <person name="Cullen D."/>
            <person name="De Vries R."/>
            <person name="Hainaut M."/>
            <person name="Hatakka A."/>
            <person name="Henrissat B."/>
            <person name="Hilden K."/>
            <person name="Kuo R."/>
            <person name="Labutti K."/>
            <person name="Lipzen A."/>
            <person name="Makela M.R."/>
            <person name="Sandor L."/>
            <person name="Spatafora J.W."/>
            <person name="Grigoriev I.V."/>
            <person name="Hibbett D.S."/>
        </authorList>
    </citation>
    <scope>NUCLEOTIDE SEQUENCE [LARGE SCALE GENOMIC DNA]</scope>
    <source>
        <strain evidence="6 7">3A-2</strain>
    </source>
</reference>
<feature type="compositionally biased region" description="Basic and acidic residues" evidence="4">
    <location>
        <begin position="178"/>
        <end position="208"/>
    </location>
</feature>
<keyword evidence="3" id="KW-0862">Zinc</keyword>
<dbReference type="InterPro" id="IPR028938">
    <property type="entry name" value="Rsf1-like"/>
</dbReference>
<feature type="domain" description="Zinc finger PHD-type" evidence="5">
    <location>
        <begin position="745"/>
        <end position="802"/>
    </location>
</feature>
<feature type="compositionally biased region" description="Polar residues" evidence="4">
    <location>
        <begin position="961"/>
        <end position="980"/>
    </location>
</feature>
<dbReference type="OrthoDB" id="303107at2759"/>
<feature type="compositionally biased region" description="Polar residues" evidence="4">
    <location>
        <begin position="396"/>
        <end position="411"/>
    </location>
</feature>
<evidence type="ECO:0000313" key="6">
    <source>
        <dbReference type="EMBL" id="OCH94876.1"/>
    </source>
</evidence>
<dbReference type="PROSITE" id="PS01359">
    <property type="entry name" value="ZF_PHD_1"/>
    <property type="match status" value="1"/>
</dbReference>
<dbReference type="InterPro" id="IPR019787">
    <property type="entry name" value="Znf_PHD-finger"/>
</dbReference>
<sequence>MPRRTLTPATPAPTAPPAALPKDLAVLAQTDPIWADNLQTLRRQWKWAAFSQFFHTFAPLLAMPDVTLVDIEDDLARSTSLYLPRVMTRLLYTVSQDRKVNIDNWQTSLRKQYMKRDPEANPIGPEPLRPSRQTTREPSMLEEENVKEDSVVPAAEGSAVDEGYEDAAGEPEDGQDEPENHEIKAESAAPEAHEATVKEEPQVEKQVSHEPNGIPDDVPQEESKDWLELPMLEKLDSLHLLTEWQFQNPIRLRQIMKDDDEGAHWRIEPVGYDAKTNAYWLIGPDRLWIQRVPPKPPKSLKRKRPAAAKRASTSKVVDEGEYVSDDEPVSPKRKRVQTQAANGRGSRSRSKKSTAQAATEPSSGKGTRAAKLQANRKLDAQARELEEYKRLAAAETRTSSRPTRQAASQAESSRHSPRKPTLMGTRASARLRGSVAEDDEWQSIPDEWLQENVDGEPSSAQTNRRKGKRKADEGEEGQKTGLESDTESSALTELTELPDDEEAAEEPKEEVKPARTRSRRSEANQRRRVTQAATPEEDAEDEPAAEEQTPEAPEPPALPEDLVEWEAICVTLSEWEHIAERFEKATHYLEKALHKMLSQNIVPPIVAELREAERRRRLEEAIVHRKRSSRIALKESEKEEARLAAKKRAEEEEKLGRVRRAEARARKEEEEREKREHAREQRRREREEREERARVKAERAEKESADASKRSTATPALNGTHSNESVQLSRIGTPNGVRTPDWVLDCEICHKSGINLDDGQPMVSCGRCSRWQHIPCHDAADLRQGRPKRNWDIGQFYCSRCRAARTANGYLYGSPHHQPYNASHQYSYPQTSTSLHQKSLPAVDPYPQVTSDMRSYRQQSVAGSHGYAQQYPQHNGMNSHATPPPTQYPNNGLTFAHYQPEQRMFSTTRAAPPPPPAQSSSWNNGYPPGDNMNIRTPQPVQFLPQYAPNGSSYGSHRMPPTYQSPSIPQLQPYGSSTPDTSGHVVNGRWVPNSAASYQYPVGSAPAGSATQAAAESLAYLHDGGSRQARWQDPAAPLPPSNGDMHVSRGYSSVHSEHHSAGGIPPYH</sequence>
<evidence type="ECO:0000256" key="2">
    <source>
        <dbReference type="ARBA" id="ARBA00022771"/>
    </source>
</evidence>
<feature type="region of interest" description="Disordered" evidence="4">
    <location>
        <begin position="291"/>
        <end position="562"/>
    </location>
</feature>
<dbReference type="GO" id="GO:0008270">
    <property type="term" value="F:zinc ion binding"/>
    <property type="evidence" value="ECO:0007669"/>
    <property type="project" value="UniProtKB-KW"/>
</dbReference>
<feature type="compositionally biased region" description="Polar residues" evidence="4">
    <location>
        <begin position="710"/>
        <end position="732"/>
    </location>
</feature>
<feature type="compositionally biased region" description="Polar residues" evidence="4">
    <location>
        <begin position="481"/>
        <end position="491"/>
    </location>
</feature>
<dbReference type="InterPro" id="IPR011011">
    <property type="entry name" value="Znf_FYVE_PHD"/>
</dbReference>
<keyword evidence="1" id="KW-0479">Metal-binding</keyword>
<dbReference type="Gene3D" id="3.30.40.10">
    <property type="entry name" value="Zinc/RING finger domain, C3HC4 (zinc finger)"/>
    <property type="match status" value="1"/>
</dbReference>
<feature type="compositionally biased region" description="Basic and acidic residues" evidence="4">
    <location>
        <begin position="646"/>
        <end position="709"/>
    </location>
</feature>
<dbReference type="GO" id="GO:0031213">
    <property type="term" value="C:RSF complex"/>
    <property type="evidence" value="ECO:0007669"/>
    <property type="project" value="InterPro"/>
</dbReference>
<gene>
    <name evidence="6" type="ORF">OBBRIDRAFT_884431</name>
</gene>
<evidence type="ECO:0000256" key="3">
    <source>
        <dbReference type="ARBA" id="ARBA00022833"/>
    </source>
</evidence>
<dbReference type="Pfam" id="PF00628">
    <property type="entry name" value="PHD"/>
    <property type="match status" value="1"/>
</dbReference>
<keyword evidence="7" id="KW-1185">Reference proteome</keyword>
<dbReference type="GO" id="GO:0006355">
    <property type="term" value="P:regulation of DNA-templated transcription"/>
    <property type="evidence" value="ECO:0007669"/>
    <property type="project" value="InterPro"/>
</dbReference>
<dbReference type="InterPro" id="IPR019786">
    <property type="entry name" value="Zinc_finger_PHD-type_CS"/>
</dbReference>
<dbReference type="InterPro" id="IPR001965">
    <property type="entry name" value="Znf_PHD"/>
</dbReference>
<feature type="region of interest" description="Disordered" evidence="4">
    <location>
        <begin position="1024"/>
        <end position="1067"/>
    </location>
</feature>
<feature type="region of interest" description="Disordered" evidence="4">
    <location>
        <begin position="903"/>
        <end position="985"/>
    </location>
</feature>
<feature type="region of interest" description="Disordered" evidence="4">
    <location>
        <begin position="646"/>
        <end position="733"/>
    </location>
</feature>
<dbReference type="SMART" id="SM00249">
    <property type="entry name" value="PHD"/>
    <property type="match status" value="1"/>
</dbReference>
<dbReference type="PANTHER" id="PTHR14296">
    <property type="entry name" value="REMODELING AND SPACING FACTOR 1"/>
    <property type="match status" value="1"/>
</dbReference>
<evidence type="ECO:0000259" key="5">
    <source>
        <dbReference type="SMART" id="SM00249"/>
    </source>
</evidence>
<feature type="compositionally biased region" description="Basic residues" evidence="4">
    <location>
        <begin position="298"/>
        <end position="307"/>
    </location>
</feature>
<evidence type="ECO:0000256" key="1">
    <source>
        <dbReference type="ARBA" id="ARBA00022723"/>
    </source>
</evidence>
<protein>
    <recommendedName>
        <fullName evidence="5">Zinc finger PHD-type domain-containing protein</fullName>
    </recommendedName>
</protein>
<dbReference type="InterPro" id="IPR013083">
    <property type="entry name" value="Znf_RING/FYVE/PHD"/>
</dbReference>
<evidence type="ECO:0000313" key="7">
    <source>
        <dbReference type="Proteomes" id="UP000250043"/>
    </source>
</evidence>
<name>A0A8E2DSH4_9APHY</name>
<dbReference type="AlphaFoldDB" id="A0A8E2DSH4"/>
<feature type="region of interest" description="Disordered" evidence="4">
    <location>
        <begin position="111"/>
        <end position="220"/>
    </location>
</feature>
<feature type="compositionally biased region" description="Acidic residues" evidence="4">
    <location>
        <begin position="535"/>
        <end position="549"/>
    </location>
</feature>
<feature type="compositionally biased region" description="Acidic residues" evidence="4">
    <location>
        <begin position="162"/>
        <end position="177"/>
    </location>
</feature>
<organism evidence="6 7">
    <name type="scientific">Obba rivulosa</name>
    <dbReference type="NCBI Taxonomy" id="1052685"/>
    <lineage>
        <taxon>Eukaryota</taxon>
        <taxon>Fungi</taxon>
        <taxon>Dikarya</taxon>
        <taxon>Basidiomycota</taxon>
        <taxon>Agaricomycotina</taxon>
        <taxon>Agaricomycetes</taxon>
        <taxon>Polyporales</taxon>
        <taxon>Gelatoporiaceae</taxon>
        <taxon>Obba</taxon>
    </lineage>
</organism>
<keyword evidence="2" id="KW-0863">Zinc-finger</keyword>